<keyword evidence="2" id="KW-0560">Oxidoreductase</keyword>
<dbReference type="InterPro" id="IPR013096">
    <property type="entry name" value="Cupin_2"/>
</dbReference>
<feature type="domain" description="Cupin type-2" evidence="3">
    <location>
        <begin position="99"/>
        <end position="164"/>
    </location>
</feature>
<evidence type="ECO:0000259" key="3">
    <source>
        <dbReference type="Pfam" id="PF07883"/>
    </source>
</evidence>
<evidence type="ECO:0000256" key="1">
    <source>
        <dbReference type="ARBA" id="ARBA00022964"/>
    </source>
</evidence>
<dbReference type="STRING" id="1276920.ADIAG_03877"/>
<dbReference type="Gene3D" id="2.60.120.10">
    <property type="entry name" value="Jelly Rolls"/>
    <property type="match status" value="1"/>
</dbReference>
<dbReference type="SUPFAM" id="SSF51182">
    <property type="entry name" value="RmlC-like cupins"/>
    <property type="match status" value="1"/>
</dbReference>
<evidence type="ECO:0000313" key="5">
    <source>
        <dbReference type="Proteomes" id="UP000012015"/>
    </source>
</evidence>
<dbReference type="CDD" id="cd02216">
    <property type="entry name" value="cupin_GDO-like_N"/>
    <property type="match status" value="1"/>
</dbReference>
<reference evidence="4 5" key="1">
    <citation type="journal article" date="2013" name="Genome Announc.">
        <title>Draft Genome Sequence of Arthrobacter gangotriensis Strain Lz1yT, Isolated from a Penguin Rookery Soil Sample Collected in Antarctica, near the Indian Station Dakshin Gangotri.</title>
        <authorList>
            <person name="Shivaji S."/>
            <person name="Ara S."/>
            <person name="Bandi S."/>
            <person name="Singh A."/>
            <person name="Kumar Pinnaka A."/>
        </authorList>
    </citation>
    <scope>NUCLEOTIDE SEQUENCE [LARGE SCALE GENOMIC DNA]</scope>
    <source>
        <strain evidence="4 5">Lz1y</strain>
    </source>
</reference>
<dbReference type="CDD" id="cd06992">
    <property type="entry name" value="cupin_GDO-like_C"/>
    <property type="match status" value="1"/>
</dbReference>
<keyword evidence="5" id="KW-1185">Reference proteome</keyword>
<evidence type="ECO:0000256" key="2">
    <source>
        <dbReference type="ARBA" id="ARBA00023002"/>
    </source>
</evidence>
<evidence type="ECO:0000313" key="4">
    <source>
        <dbReference type="EMBL" id="EMQ96740.1"/>
    </source>
</evidence>
<dbReference type="PANTHER" id="PTHR41517:SF1">
    <property type="entry name" value="CUPIN"/>
    <property type="match status" value="1"/>
</dbReference>
<dbReference type="Pfam" id="PF07883">
    <property type="entry name" value="Cupin_2"/>
    <property type="match status" value="2"/>
</dbReference>
<dbReference type="PANTHER" id="PTHR41517">
    <property type="entry name" value="1,2-DIOXYGENASE PROTEIN-RELATED"/>
    <property type="match status" value="1"/>
</dbReference>
<dbReference type="eggNOG" id="COG3435">
    <property type="taxonomic scope" value="Bacteria"/>
</dbReference>
<dbReference type="Proteomes" id="UP000012015">
    <property type="component" value="Unassembled WGS sequence"/>
</dbReference>
<dbReference type="InterPro" id="IPR047183">
    <property type="entry name" value="GDO-like"/>
</dbReference>
<name>M7MP83_9MICC</name>
<gene>
    <name evidence="4" type="ORF">ADIAG_03877</name>
</gene>
<dbReference type="PATRIC" id="fig|1276920.7.peg.3876"/>
<protein>
    <submittedName>
        <fullName evidence="4">Cupin</fullName>
    </submittedName>
</protein>
<accession>M7MP83</accession>
<dbReference type="EMBL" id="AOCK01000014">
    <property type="protein sequence ID" value="EMQ96740.1"/>
    <property type="molecule type" value="Genomic_DNA"/>
</dbReference>
<organism evidence="4 5">
    <name type="scientific">Paeniglutamicibacter gangotriensis Lz1y</name>
    <dbReference type="NCBI Taxonomy" id="1276920"/>
    <lineage>
        <taxon>Bacteria</taxon>
        <taxon>Bacillati</taxon>
        <taxon>Actinomycetota</taxon>
        <taxon>Actinomycetes</taxon>
        <taxon>Micrococcales</taxon>
        <taxon>Micrococcaceae</taxon>
        <taxon>Paeniglutamicibacter</taxon>
    </lineage>
</organism>
<dbReference type="InterPro" id="IPR014710">
    <property type="entry name" value="RmlC-like_jellyroll"/>
</dbReference>
<keyword evidence="1" id="KW-0223">Dioxygenase</keyword>
<dbReference type="AlphaFoldDB" id="M7MP83"/>
<dbReference type="GO" id="GO:0051213">
    <property type="term" value="F:dioxygenase activity"/>
    <property type="evidence" value="ECO:0007669"/>
    <property type="project" value="UniProtKB-KW"/>
</dbReference>
<feature type="domain" description="Cupin type-2" evidence="3">
    <location>
        <begin position="269"/>
        <end position="321"/>
    </location>
</feature>
<dbReference type="InterPro" id="IPR011051">
    <property type="entry name" value="RmlC_Cupin_sf"/>
</dbReference>
<comment type="caution">
    <text evidence="4">The sequence shown here is derived from an EMBL/GenBank/DDBJ whole genome shotgun (WGS) entry which is preliminary data.</text>
</comment>
<sequence>MSTARYHSTEVDLDGLYQDMSEHNLQPLWAMQGLLTPEPVPRTLPHRWRAKHMRALGERAGALVPIDQGGDRRVLACANPGLDGAPYATATLWAAVQFLGPREKAPAHRHSPSALRFVLEGESVWTLIDGDPLHMAAGDLVLTPAWTFHEHHNPSDKGMLWVDVLDLPMVEFMESVFFEDGPSEDVEPKTDLQSASEQLYGHPGLVPAGRAANPSDTHSPLLAYRWADTDAALRQQAAHTGQTDVTMRFTDPVRGGDVMPTLRCQMRRVTAGTATSTHRQTGTQVTTVLHGSGRITVGDQEFDIEHGDVIAVPSWARTTVHADAGSEDLDLFTTSDAPVLNALKLFREEWS</sequence>
<dbReference type="RefSeq" id="WP_007273025.1">
    <property type="nucleotide sequence ID" value="NZ_AOCK01000014.1"/>
</dbReference>
<proteinExistence type="predicted"/>